<dbReference type="InterPro" id="IPR029058">
    <property type="entry name" value="AB_hydrolase_fold"/>
</dbReference>
<dbReference type="PANTHER" id="PTHR43248:SF30">
    <property type="entry name" value="AB HYDROLASE-1 DOMAIN-CONTAINING PROTEIN"/>
    <property type="match status" value="1"/>
</dbReference>
<evidence type="ECO:0000259" key="5">
    <source>
        <dbReference type="Pfam" id="PF08386"/>
    </source>
</evidence>
<comment type="similarity">
    <text evidence="1">Belongs to the peptidase S33 family.</text>
</comment>
<dbReference type="InterPro" id="IPR051601">
    <property type="entry name" value="Serine_prot/Carboxylest_S33"/>
</dbReference>
<feature type="chain" id="PRO_5040322799" evidence="3">
    <location>
        <begin position="17"/>
        <end position="488"/>
    </location>
</feature>
<feature type="signal peptide" evidence="3">
    <location>
        <begin position="1"/>
        <end position="16"/>
    </location>
</feature>
<evidence type="ECO:0000256" key="2">
    <source>
        <dbReference type="ARBA" id="ARBA00022801"/>
    </source>
</evidence>
<sequence length="488" mass="52776">MISLWLTALYAALVSASSGCHTGAPEITWGNCTGALAVPGIQCGTYLVPLNWDSPKGEQITLGMAKLPVLDPAKRIGNLFINPGGPGYSSAQWVGDIALGQRGYFGDELRTHFDVIGLDPRGGGISTPVLCDIDLWNERVSLYPTDKESYQAMVSHWRAVGESCRNMTGPLMDHIDTINVARDLEAVRVALGNEKLNWLGLSYGTLIGAQYAELYPGNFRSMVLDGVLQHSQDESSMLLAESTTYDATLREFFQWCGAANSSCALAGRDVAKVWENLLDEAERKPIPAPTCGTRCRADVNAEEIRFGAQVLLFDSSTWDSLAWALLNATQGDASALSTQLAVGDSSDSVLINLLATACVDWNSKSASIADIQEKHVQANSFAPYSQGASMTYYLQTACIGWEHSVTNPPKPLEIIGSPMILLVNSRYDPSTSYTWAMGVEREIGESARLLTRDGAGHTSYYTGGETSRATDAYLVNLTLPDRGTVFKT</sequence>
<gene>
    <name evidence="6" type="ORF">B0J13DRAFT_447079</name>
</gene>
<dbReference type="InterPro" id="IPR013595">
    <property type="entry name" value="Pept_S33_TAP-like_C"/>
</dbReference>
<keyword evidence="2 6" id="KW-0378">Hydrolase</keyword>
<reference evidence="6" key="1">
    <citation type="journal article" date="2021" name="Nat. Commun.">
        <title>Genetic determinants of endophytism in the Arabidopsis root mycobiome.</title>
        <authorList>
            <person name="Mesny F."/>
            <person name="Miyauchi S."/>
            <person name="Thiergart T."/>
            <person name="Pickel B."/>
            <person name="Atanasova L."/>
            <person name="Karlsson M."/>
            <person name="Huettel B."/>
            <person name="Barry K.W."/>
            <person name="Haridas S."/>
            <person name="Chen C."/>
            <person name="Bauer D."/>
            <person name="Andreopoulos W."/>
            <person name="Pangilinan J."/>
            <person name="LaButti K."/>
            <person name="Riley R."/>
            <person name="Lipzen A."/>
            <person name="Clum A."/>
            <person name="Drula E."/>
            <person name="Henrissat B."/>
            <person name="Kohler A."/>
            <person name="Grigoriev I.V."/>
            <person name="Martin F.M."/>
            <person name="Hacquard S."/>
        </authorList>
    </citation>
    <scope>NUCLEOTIDE SEQUENCE</scope>
    <source>
        <strain evidence="6">MPI-CAGE-AT-0021</strain>
    </source>
</reference>
<feature type="domain" description="AB hydrolase-1" evidence="4">
    <location>
        <begin position="79"/>
        <end position="258"/>
    </location>
</feature>
<accession>A0A9P9EJ02</accession>
<dbReference type="Pfam" id="PF00561">
    <property type="entry name" value="Abhydrolase_1"/>
    <property type="match status" value="1"/>
</dbReference>
<evidence type="ECO:0000256" key="1">
    <source>
        <dbReference type="ARBA" id="ARBA00010088"/>
    </source>
</evidence>
<dbReference type="EMBL" id="JAGMUU010000013">
    <property type="protein sequence ID" value="KAH7140424.1"/>
    <property type="molecule type" value="Genomic_DNA"/>
</dbReference>
<comment type="caution">
    <text evidence="6">The sequence shown here is derived from an EMBL/GenBank/DDBJ whole genome shotgun (WGS) entry which is preliminary data.</text>
</comment>
<dbReference type="AlphaFoldDB" id="A0A9P9EJ02"/>
<dbReference type="PANTHER" id="PTHR43248">
    <property type="entry name" value="2-SUCCINYL-6-HYDROXY-2,4-CYCLOHEXADIENE-1-CARBOXYLATE SYNTHASE"/>
    <property type="match status" value="1"/>
</dbReference>
<dbReference type="Proteomes" id="UP000717696">
    <property type="component" value="Unassembled WGS sequence"/>
</dbReference>
<keyword evidence="7" id="KW-1185">Reference proteome</keyword>
<evidence type="ECO:0000256" key="3">
    <source>
        <dbReference type="SAM" id="SignalP"/>
    </source>
</evidence>
<evidence type="ECO:0000259" key="4">
    <source>
        <dbReference type="Pfam" id="PF00561"/>
    </source>
</evidence>
<evidence type="ECO:0000313" key="7">
    <source>
        <dbReference type="Proteomes" id="UP000717696"/>
    </source>
</evidence>
<name>A0A9P9EJ02_9HYPO</name>
<evidence type="ECO:0000313" key="6">
    <source>
        <dbReference type="EMBL" id="KAH7140424.1"/>
    </source>
</evidence>
<dbReference type="Gene3D" id="3.40.50.1820">
    <property type="entry name" value="alpha/beta hydrolase"/>
    <property type="match status" value="1"/>
</dbReference>
<protein>
    <submittedName>
        <fullName evidence="6">Alpha/Beta hydrolase protein</fullName>
    </submittedName>
</protein>
<organism evidence="6 7">
    <name type="scientific">Dactylonectria estremocensis</name>
    <dbReference type="NCBI Taxonomy" id="1079267"/>
    <lineage>
        <taxon>Eukaryota</taxon>
        <taxon>Fungi</taxon>
        <taxon>Dikarya</taxon>
        <taxon>Ascomycota</taxon>
        <taxon>Pezizomycotina</taxon>
        <taxon>Sordariomycetes</taxon>
        <taxon>Hypocreomycetidae</taxon>
        <taxon>Hypocreales</taxon>
        <taxon>Nectriaceae</taxon>
        <taxon>Dactylonectria</taxon>
    </lineage>
</organism>
<keyword evidence="3" id="KW-0732">Signal</keyword>
<dbReference type="GO" id="GO:0016787">
    <property type="term" value="F:hydrolase activity"/>
    <property type="evidence" value="ECO:0007669"/>
    <property type="project" value="UniProtKB-KW"/>
</dbReference>
<feature type="domain" description="Peptidase S33 tripeptidyl aminopeptidase-like C-terminal" evidence="5">
    <location>
        <begin position="390"/>
        <end position="485"/>
    </location>
</feature>
<proteinExistence type="inferred from homology"/>
<dbReference type="Pfam" id="PF08386">
    <property type="entry name" value="Abhydrolase_4"/>
    <property type="match status" value="1"/>
</dbReference>
<dbReference type="InterPro" id="IPR000073">
    <property type="entry name" value="AB_hydrolase_1"/>
</dbReference>
<dbReference type="OrthoDB" id="425534at2759"/>
<dbReference type="SUPFAM" id="SSF53474">
    <property type="entry name" value="alpha/beta-Hydrolases"/>
    <property type="match status" value="1"/>
</dbReference>